<evidence type="ECO:0000313" key="5">
    <source>
        <dbReference type="EMBL" id="MBA1140278.1"/>
    </source>
</evidence>
<name>A0A838B0B9_9HYPH</name>
<dbReference type="GO" id="GO:0004519">
    <property type="term" value="F:endonuclease activity"/>
    <property type="evidence" value="ECO:0007669"/>
    <property type="project" value="UniProtKB-KW"/>
</dbReference>
<dbReference type="SMART" id="SM00892">
    <property type="entry name" value="Endonuclease_NS"/>
    <property type="match status" value="1"/>
</dbReference>
<keyword evidence="2" id="KW-0812">Transmembrane</keyword>
<keyword evidence="5" id="KW-0255">Endonuclease</keyword>
<organism evidence="5 6">
    <name type="scientific">Mesorhizobium neociceri</name>
    <dbReference type="NCBI Taxonomy" id="1307853"/>
    <lineage>
        <taxon>Bacteria</taxon>
        <taxon>Pseudomonadati</taxon>
        <taxon>Pseudomonadota</taxon>
        <taxon>Alphaproteobacteria</taxon>
        <taxon>Hyphomicrobiales</taxon>
        <taxon>Phyllobacteriaceae</taxon>
        <taxon>Mesorhizobium</taxon>
    </lineage>
</organism>
<evidence type="ECO:0000256" key="2">
    <source>
        <dbReference type="SAM" id="Phobius"/>
    </source>
</evidence>
<dbReference type="InterPro" id="IPR044925">
    <property type="entry name" value="His-Me_finger_sf"/>
</dbReference>
<keyword evidence="6" id="KW-1185">Reference proteome</keyword>
<dbReference type="EMBL" id="JACDTY010000003">
    <property type="protein sequence ID" value="MBA1140278.1"/>
    <property type="molecule type" value="Genomic_DNA"/>
</dbReference>
<dbReference type="Pfam" id="PF01223">
    <property type="entry name" value="Endonuclease_NS"/>
    <property type="match status" value="1"/>
</dbReference>
<proteinExistence type="predicted"/>
<dbReference type="InterPro" id="IPR040255">
    <property type="entry name" value="Non-specific_endonuclease"/>
</dbReference>
<keyword evidence="2" id="KW-1133">Transmembrane helix</keyword>
<feature type="domain" description="ENPP1-3/EXOG-like endonuclease/phosphodiesterase" evidence="3">
    <location>
        <begin position="449"/>
        <end position="665"/>
    </location>
</feature>
<feature type="compositionally biased region" description="Polar residues" evidence="1">
    <location>
        <begin position="39"/>
        <end position="48"/>
    </location>
</feature>
<evidence type="ECO:0000259" key="4">
    <source>
        <dbReference type="SMART" id="SM00892"/>
    </source>
</evidence>
<dbReference type="InterPro" id="IPR020821">
    <property type="entry name" value="ENPP1-3/EXOG-like_nuc-like"/>
</dbReference>
<evidence type="ECO:0000259" key="3">
    <source>
        <dbReference type="SMART" id="SM00477"/>
    </source>
</evidence>
<reference evidence="5 6" key="1">
    <citation type="submission" date="2020-07" db="EMBL/GenBank/DDBJ databases">
        <title>Definition of the novel symbiovar canariense within Mesorhizobium novociceri, a new species of genus Mesorhizobium nodulating Cicer canariense in the Caldera de Taburiente National Park (La Palma, Canary Islands).</title>
        <authorList>
            <person name="Leon-Barrios M."/>
            <person name="Perez-Yepez J."/>
            <person name="Flores-Felix J.D."/>
            <person name="Ramirez-Baena M.H."/>
            <person name="Pulido-Suarez L."/>
            <person name="Igual J.M."/>
            <person name="Velazquez E."/>
            <person name="Peix A."/>
        </authorList>
    </citation>
    <scope>NUCLEOTIDE SEQUENCE [LARGE SCALE GENOMIC DNA]</scope>
    <source>
        <strain evidence="5 6">CCANP35</strain>
    </source>
</reference>
<dbReference type="InterPro" id="IPR001604">
    <property type="entry name" value="Endo_G_ENPP1-like_dom"/>
</dbReference>
<dbReference type="GO" id="GO:0003676">
    <property type="term" value="F:nucleic acid binding"/>
    <property type="evidence" value="ECO:0007669"/>
    <property type="project" value="InterPro"/>
</dbReference>
<dbReference type="PANTHER" id="PTHR13966">
    <property type="entry name" value="ENDONUCLEASE RELATED"/>
    <property type="match status" value="1"/>
</dbReference>
<comment type="caution">
    <text evidence="5">The sequence shown here is derived from an EMBL/GenBank/DDBJ whole genome shotgun (WGS) entry which is preliminary data.</text>
</comment>
<evidence type="ECO:0000256" key="1">
    <source>
        <dbReference type="SAM" id="MobiDB-lite"/>
    </source>
</evidence>
<evidence type="ECO:0000313" key="6">
    <source>
        <dbReference type="Proteomes" id="UP000558284"/>
    </source>
</evidence>
<dbReference type="Gene3D" id="3.40.570.10">
    <property type="entry name" value="Extracellular Endonuclease, subunit A"/>
    <property type="match status" value="1"/>
</dbReference>
<dbReference type="InterPro" id="IPR044929">
    <property type="entry name" value="DNA/RNA_non-sp_Endonuclease_sf"/>
</dbReference>
<feature type="domain" description="DNA/RNA non-specific endonuclease/pyrophosphatase/phosphodiesterase" evidence="4">
    <location>
        <begin position="448"/>
        <end position="665"/>
    </location>
</feature>
<sequence length="897" mass="95740">MSDETATGAETATSADFVSLSDIRIAHLELMRIASSNQAVDPQMSRSDQVGVGTTDANADNTVPDAQTIREFLAKAKRAGSTIAGVSDRRAGQRILDYWSAELVTRPGITSADVSPARLAPFAGGGSLGTAEPIAVAVGEEAASRDITDSGEIAIAVPESVAVATKDSAVSGDGFASDDELSSDELTERFRIRVAAQARQWKNTGYAGYLLRGEALKEAAELPQGPDIAEFVEASAKAETERKSHERRKTVLTLVFAALGIILAAVTCFAYLQRNAAVDARSIADKALAQAEESAKSLEALNIALGDALKETKSAREQAEAAFDVARKSVDDAAKRLAEQQAMQGTLRSATVLVIKQLKLGKMAIDELPPSLRQAVLVELAGQVKSGEVGLAQLPAPLQSALEPLLGKVTDTLPSGLTGYKTDFIQATIGLPRLTGDLASDVSTSPLAYINYSLVMGRSHRMAIYSAVNLDRSQRVSLQITGGSGLRYDVRQPTSEQPDLNWYLGQDRSWRPARLASANDIAWGPEFAGDPVAAALKLAQYTRILPNTMPQARALYGNLWAPLENWVRSQHNPLANRVTIFSGPVFRPADQPIDGVPVPYAYWKLAVSALPAAVKGEARDPEFVVDAFLVPRDAAGAFNVEQYRLPVAELEKRTSLNFGTLIEWTDSLKNAGPNGTAADDLAKRVKLLDSGNDAQQVRDELSAVLNNPDLPVPERRKIVAALVEMAALGNMTGLTSAGRDNVLQGLLGVPTELWSRPDWLPVFAGARRAVADLVISATEGQVIIGAQDRDALNTLKDRLGIQASKQTVYVQFAGMTREDAQVLSAKMRTLGWGIPKPGEERVSAAAGKNEVRYNPDVDADHRAAELLAADLTAAGQAVTIRAVPVIGANTLEIWISI</sequence>
<dbReference type="SMART" id="SM00477">
    <property type="entry name" value="NUC"/>
    <property type="match status" value="1"/>
</dbReference>
<accession>A0A838B0B9</accession>
<dbReference type="RefSeq" id="WP_181056973.1">
    <property type="nucleotide sequence ID" value="NZ_JACDTY010000003.1"/>
</dbReference>
<gene>
    <name evidence="5" type="ORF">H0241_08410</name>
</gene>
<dbReference type="GO" id="GO:0046872">
    <property type="term" value="F:metal ion binding"/>
    <property type="evidence" value="ECO:0007669"/>
    <property type="project" value="InterPro"/>
</dbReference>
<feature type="region of interest" description="Disordered" evidence="1">
    <location>
        <begin position="39"/>
        <end position="61"/>
    </location>
</feature>
<dbReference type="Proteomes" id="UP000558284">
    <property type="component" value="Unassembled WGS sequence"/>
</dbReference>
<dbReference type="SUPFAM" id="SSF54060">
    <property type="entry name" value="His-Me finger endonucleases"/>
    <property type="match status" value="1"/>
</dbReference>
<dbReference type="GO" id="GO:0016787">
    <property type="term" value="F:hydrolase activity"/>
    <property type="evidence" value="ECO:0007669"/>
    <property type="project" value="InterPro"/>
</dbReference>
<dbReference type="AlphaFoldDB" id="A0A838B0B9"/>
<protein>
    <submittedName>
        <fullName evidence="5">DNA/RNA non-specific endonuclease</fullName>
    </submittedName>
</protein>
<keyword evidence="2" id="KW-0472">Membrane</keyword>
<keyword evidence="5" id="KW-0378">Hydrolase</keyword>
<feature type="transmembrane region" description="Helical" evidence="2">
    <location>
        <begin position="251"/>
        <end position="272"/>
    </location>
</feature>
<keyword evidence="5" id="KW-0540">Nuclease</keyword>
<dbReference type="PANTHER" id="PTHR13966:SF5">
    <property type="entry name" value="ENDONUCLEASE G, MITOCHONDRIAL"/>
    <property type="match status" value="1"/>
</dbReference>